<evidence type="ECO:0000256" key="1">
    <source>
        <dbReference type="SAM" id="MobiDB-lite"/>
    </source>
</evidence>
<dbReference type="AlphaFoldDB" id="A0AAV4T7F3"/>
<accession>A0AAV4T7F3</accession>
<evidence type="ECO:0000313" key="2">
    <source>
        <dbReference type="EMBL" id="GIY42124.1"/>
    </source>
</evidence>
<protein>
    <submittedName>
        <fullName evidence="2">Uncharacterized protein</fullName>
    </submittedName>
</protein>
<comment type="caution">
    <text evidence="2">The sequence shown here is derived from an EMBL/GenBank/DDBJ whole genome shotgun (WGS) entry which is preliminary data.</text>
</comment>
<feature type="compositionally biased region" description="Basic and acidic residues" evidence="1">
    <location>
        <begin position="37"/>
        <end position="46"/>
    </location>
</feature>
<gene>
    <name evidence="2" type="ORF">CDAR_192781</name>
</gene>
<sequence length="46" mass="5147">MQTTEGSRSLTLETCFPAPFPEQKHPTGASAQVCRPQDARRQDWVS</sequence>
<feature type="non-terminal residue" evidence="2">
    <location>
        <position position="46"/>
    </location>
</feature>
<dbReference type="EMBL" id="BPLQ01009158">
    <property type="protein sequence ID" value="GIY42124.1"/>
    <property type="molecule type" value="Genomic_DNA"/>
</dbReference>
<feature type="compositionally biased region" description="Polar residues" evidence="1">
    <location>
        <begin position="1"/>
        <end position="12"/>
    </location>
</feature>
<keyword evidence="3" id="KW-1185">Reference proteome</keyword>
<reference evidence="2 3" key="1">
    <citation type="submission" date="2021-06" db="EMBL/GenBank/DDBJ databases">
        <title>Caerostris darwini draft genome.</title>
        <authorList>
            <person name="Kono N."/>
            <person name="Arakawa K."/>
        </authorList>
    </citation>
    <scope>NUCLEOTIDE SEQUENCE [LARGE SCALE GENOMIC DNA]</scope>
</reference>
<name>A0AAV4T7F3_9ARAC</name>
<evidence type="ECO:0000313" key="3">
    <source>
        <dbReference type="Proteomes" id="UP001054837"/>
    </source>
</evidence>
<organism evidence="2 3">
    <name type="scientific">Caerostris darwini</name>
    <dbReference type="NCBI Taxonomy" id="1538125"/>
    <lineage>
        <taxon>Eukaryota</taxon>
        <taxon>Metazoa</taxon>
        <taxon>Ecdysozoa</taxon>
        <taxon>Arthropoda</taxon>
        <taxon>Chelicerata</taxon>
        <taxon>Arachnida</taxon>
        <taxon>Araneae</taxon>
        <taxon>Araneomorphae</taxon>
        <taxon>Entelegynae</taxon>
        <taxon>Araneoidea</taxon>
        <taxon>Araneidae</taxon>
        <taxon>Caerostris</taxon>
    </lineage>
</organism>
<proteinExistence type="predicted"/>
<feature type="region of interest" description="Disordered" evidence="1">
    <location>
        <begin position="1"/>
        <end position="46"/>
    </location>
</feature>
<dbReference type="Proteomes" id="UP001054837">
    <property type="component" value="Unassembled WGS sequence"/>
</dbReference>